<reference evidence="15" key="1">
    <citation type="submission" date="2023-07" db="EMBL/GenBank/DDBJ databases">
        <title>Chromosome-level genome assembly of Artemia franciscana.</title>
        <authorList>
            <person name="Jo E."/>
        </authorList>
    </citation>
    <scope>NUCLEOTIDE SEQUENCE</scope>
    <source>
        <tissue evidence="15">Whole body</tissue>
    </source>
</reference>
<proteinExistence type="predicted"/>
<evidence type="ECO:0000256" key="6">
    <source>
        <dbReference type="ARBA" id="ARBA00022692"/>
    </source>
</evidence>
<evidence type="ECO:0000256" key="4">
    <source>
        <dbReference type="ARBA" id="ARBA00021882"/>
    </source>
</evidence>
<dbReference type="Pfam" id="PF09726">
    <property type="entry name" value="Macoilin"/>
    <property type="match status" value="1"/>
</dbReference>
<evidence type="ECO:0000256" key="11">
    <source>
        <dbReference type="ARBA" id="ARBA00023242"/>
    </source>
</evidence>
<keyword evidence="6 14" id="KW-0812">Transmembrane</keyword>
<evidence type="ECO:0000313" key="16">
    <source>
        <dbReference type="Proteomes" id="UP001187531"/>
    </source>
</evidence>
<keyword evidence="5" id="KW-0597">Phosphoprotein</keyword>
<feature type="compositionally biased region" description="Low complexity" evidence="13">
    <location>
        <begin position="260"/>
        <end position="293"/>
    </location>
</feature>
<keyword evidence="11" id="KW-0539">Nucleus</keyword>
<evidence type="ECO:0000256" key="3">
    <source>
        <dbReference type="ARBA" id="ARBA00004269"/>
    </source>
</evidence>
<dbReference type="InterPro" id="IPR019130">
    <property type="entry name" value="Macoilin"/>
</dbReference>
<feature type="compositionally biased region" description="Polar residues" evidence="13">
    <location>
        <begin position="563"/>
        <end position="572"/>
    </location>
</feature>
<evidence type="ECO:0000256" key="9">
    <source>
        <dbReference type="ARBA" id="ARBA00023136"/>
    </source>
</evidence>
<evidence type="ECO:0000256" key="2">
    <source>
        <dbReference type="ARBA" id="ARBA00004232"/>
    </source>
</evidence>
<name>A0AA88HV42_ARTSF</name>
<feature type="compositionally biased region" description="Polar residues" evidence="13">
    <location>
        <begin position="619"/>
        <end position="633"/>
    </location>
</feature>
<gene>
    <name evidence="15" type="ORF">QYM36_010304</name>
</gene>
<dbReference type="Proteomes" id="UP001187531">
    <property type="component" value="Unassembled WGS sequence"/>
</dbReference>
<dbReference type="PANTHER" id="PTHR47464">
    <property type="entry name" value="MACOILIN"/>
    <property type="match status" value="1"/>
</dbReference>
<organism evidence="15 16">
    <name type="scientific">Artemia franciscana</name>
    <name type="common">Brine shrimp</name>
    <name type="synonym">Artemia sanfranciscana</name>
    <dbReference type="NCBI Taxonomy" id="6661"/>
    <lineage>
        <taxon>Eukaryota</taxon>
        <taxon>Metazoa</taxon>
        <taxon>Ecdysozoa</taxon>
        <taxon>Arthropoda</taxon>
        <taxon>Crustacea</taxon>
        <taxon>Branchiopoda</taxon>
        <taxon>Anostraca</taxon>
        <taxon>Artemiidae</taxon>
        <taxon>Artemia</taxon>
    </lineage>
</organism>
<evidence type="ECO:0000256" key="14">
    <source>
        <dbReference type="SAM" id="Phobius"/>
    </source>
</evidence>
<evidence type="ECO:0000313" key="15">
    <source>
        <dbReference type="EMBL" id="KAK2715683.1"/>
    </source>
</evidence>
<dbReference type="GO" id="GO:0023041">
    <property type="term" value="P:neuronal signal transduction"/>
    <property type="evidence" value="ECO:0007669"/>
    <property type="project" value="InterPro"/>
</dbReference>
<feature type="compositionally biased region" description="Basic and acidic residues" evidence="13">
    <location>
        <begin position="249"/>
        <end position="259"/>
    </location>
</feature>
<feature type="compositionally biased region" description="Basic and acidic residues" evidence="13">
    <location>
        <begin position="320"/>
        <end position="340"/>
    </location>
</feature>
<dbReference type="EMBL" id="JAVRJZ010000012">
    <property type="protein sequence ID" value="KAK2715683.1"/>
    <property type="molecule type" value="Genomic_DNA"/>
</dbReference>
<protein>
    <recommendedName>
        <fullName evidence="4">Macoilin</fullName>
    </recommendedName>
    <alternativeName>
        <fullName evidence="12">Transmembrane protein 57</fullName>
    </alternativeName>
</protein>
<evidence type="ECO:0000256" key="1">
    <source>
        <dbReference type="ARBA" id="ARBA00003440"/>
    </source>
</evidence>
<evidence type="ECO:0000256" key="12">
    <source>
        <dbReference type="ARBA" id="ARBA00031129"/>
    </source>
</evidence>
<feature type="region of interest" description="Disordered" evidence="13">
    <location>
        <begin position="385"/>
        <end position="409"/>
    </location>
</feature>
<evidence type="ECO:0000256" key="10">
    <source>
        <dbReference type="ARBA" id="ARBA00023180"/>
    </source>
</evidence>
<feature type="region of interest" description="Disordered" evidence="13">
    <location>
        <begin position="618"/>
        <end position="637"/>
    </location>
</feature>
<feature type="region of interest" description="Disordered" evidence="13">
    <location>
        <begin position="246"/>
        <end position="358"/>
    </location>
</feature>
<comment type="subcellular location">
    <subcellularLocation>
        <location evidence="2">Nucleus membrane</location>
        <topology evidence="2">Multi-pass membrane protein</topology>
    </subcellularLocation>
    <subcellularLocation>
        <location evidence="3">Rough endoplasmic reticulum membrane</location>
        <topology evidence="3">Multi-pass membrane protein</topology>
    </subcellularLocation>
</comment>
<dbReference type="AlphaFoldDB" id="A0AA88HV42"/>
<feature type="non-terminal residue" evidence="15">
    <location>
        <position position="780"/>
    </location>
</feature>
<dbReference type="GO" id="GO:0030867">
    <property type="term" value="C:rough endoplasmic reticulum membrane"/>
    <property type="evidence" value="ECO:0007669"/>
    <property type="project" value="UniProtKB-SubCell"/>
</dbReference>
<feature type="region of interest" description="Disordered" evidence="13">
    <location>
        <begin position="551"/>
        <end position="578"/>
    </location>
</feature>
<comment type="caution">
    <text evidence="15">The sequence shown here is derived from an EMBL/GenBank/DDBJ whole genome shotgun (WGS) entry which is preliminary data.</text>
</comment>
<accession>A0AA88HV42</accession>
<evidence type="ECO:0000256" key="7">
    <source>
        <dbReference type="ARBA" id="ARBA00022824"/>
    </source>
</evidence>
<evidence type="ECO:0000256" key="5">
    <source>
        <dbReference type="ARBA" id="ARBA00022553"/>
    </source>
</evidence>
<feature type="compositionally biased region" description="Basic and acidic residues" evidence="13">
    <location>
        <begin position="553"/>
        <end position="562"/>
    </location>
</feature>
<evidence type="ECO:0000256" key="8">
    <source>
        <dbReference type="ARBA" id="ARBA00022989"/>
    </source>
</evidence>
<keyword evidence="10" id="KW-0325">Glycoprotein</keyword>
<dbReference type="GO" id="GO:0031965">
    <property type="term" value="C:nuclear membrane"/>
    <property type="evidence" value="ECO:0007669"/>
    <property type="project" value="UniProtKB-SubCell"/>
</dbReference>
<keyword evidence="8 14" id="KW-1133">Transmembrane helix</keyword>
<keyword evidence="16" id="KW-1185">Reference proteome</keyword>
<keyword evidence="9 14" id="KW-0472">Membrane</keyword>
<evidence type="ECO:0000256" key="13">
    <source>
        <dbReference type="SAM" id="MobiDB-lite"/>
    </source>
</evidence>
<dbReference type="PANTHER" id="PTHR47464:SF2">
    <property type="entry name" value="MACOILIN"/>
    <property type="match status" value="1"/>
</dbReference>
<keyword evidence="7" id="KW-0256">Endoplasmic reticulum</keyword>
<feature type="compositionally biased region" description="Polar residues" evidence="13">
    <location>
        <begin position="344"/>
        <end position="354"/>
    </location>
</feature>
<feature type="transmembrane region" description="Helical" evidence="14">
    <location>
        <begin position="139"/>
        <end position="156"/>
    </location>
</feature>
<sequence>ITRRKDHEIINCIYKIHDKMKRRNIDNVKARRPIKRNKLTEGLYGNNNFIYTKFFVFWAFILMADFILEFRFEFLWPIWLVIRSFYDSFKYQGFAFSVFFIFITVTSDMICYLFIPVHWLFFAASTYVWVQYVWHTERGVCLPTVLLWFLFVYVEASVRLKDLRHLPAHMDLCRPFAAHCIGYPVVTLGFGFKSYMSYRIRLRKQKDVAKENEFYMKLLVEALPEEQQELYDKQKKMLEEEQVIAATTERSKSSIKSEESFNSSISLSVPSSTNNTHLSSSQTHSSNSSTVLSRQFISRPSSKRIPEKGESSFNDSNNSKSDHVINEEKNNNSNSKEHAHNASKVSKPTSNGVISTGDAEYLERRRNLNDLDTFDSETEVKSHKSVYSNLHHSSNGKSHLKLSNGSVSTGNGAIPNGNIHSSYIKDINCTPLKQEKKAKPSKENQCNANIASHKDEYVQRLEIDVKRLKNEIQLNRQLENDLRNQILTLNTSERSARAELTQLQHDNDGLQNKLFGVVSARQADKTSLSSLEKKLQEERKVRTSLEAQLAQERNAKKTEDNSLTRSGNNAVSSKGGECTNEACKLRRQNLEAEVKQLRRDLKVVEERLKSTENEVLSLRQRTSPLPGSPVQKSPDTEQLKNSLLTLQEKNNYLENSLSAETRIKLDLFSALGEARRQLEIRESLLGIRDREILELKSKVAEVLAVMPGMDLNLNISIGSPLDLSMDHVGPFSSKLLSGNGGINGLLPPSLEDIPTSAASYLDPNAVSYTPHLTNGDAFDA</sequence>
<feature type="transmembrane region" description="Helical" evidence="14">
    <location>
        <begin position="49"/>
        <end position="68"/>
    </location>
</feature>
<comment type="function">
    <text evidence="1">Plays a role in the regulation of neuronal activity.</text>
</comment>